<dbReference type="SUPFAM" id="SSF52540">
    <property type="entry name" value="P-loop containing nucleoside triphosphate hydrolases"/>
    <property type="match status" value="1"/>
</dbReference>
<keyword evidence="4" id="KW-1185">Reference proteome</keyword>
<evidence type="ECO:0000259" key="1">
    <source>
        <dbReference type="Pfam" id="PF13304"/>
    </source>
</evidence>
<accession>A0A0Q9YZG5</accession>
<dbReference type="AlphaFoldDB" id="A0A0Q9YZG5"/>
<comment type="caution">
    <text evidence="2">The sequence shown here is derived from an EMBL/GenBank/DDBJ whole genome shotgun (WGS) entry which is preliminary data.</text>
</comment>
<sequence>MAILEFTVKGYRSLQDFHLPLNHINVITGPNGCGKSNLYNSICLLGKSSEGHLAKTLALEGGMPSILWAGERKNVTRTKKPVRMILSVRTDVFSYELSLGLPSSSLSLFSLDPEIKEEYVWHGEERRRANTFFERQTNATWVMNQAGEREAYPVMLTRTESILSQLHEPHLYPELSMMRESMRNWRFYHHFRTDSYSPLRFPQVGVHTPVMSNDGIDYAAALQTIIEIGDEKSLHAAINDAFPGSRLIIKNDRSRFEVLLQQPGIKRPLEARELSDGTLRYLCLIAALLSPRPPEFLAINEPEMSLHPDLIEPLANLIYMASKNSQIWVTTHSQPLAEYLALLSKERPIVLNKIEGYTQRLQGEAQNNTF</sequence>
<proteinExistence type="predicted"/>
<dbReference type="InterPro" id="IPR027417">
    <property type="entry name" value="P-loop_NTPase"/>
</dbReference>
<dbReference type="PANTHER" id="PTHR32182">
    <property type="entry name" value="DNA REPLICATION AND REPAIR PROTEIN RECF"/>
    <property type="match status" value="1"/>
</dbReference>
<organism evidence="2">
    <name type="scientific">Candidatus Berkiella aquae</name>
    <dbReference type="NCBI Taxonomy" id="295108"/>
    <lineage>
        <taxon>Bacteria</taxon>
        <taxon>Pseudomonadati</taxon>
        <taxon>Pseudomonadota</taxon>
        <taxon>Gammaproteobacteria</taxon>
        <taxon>Candidatus Berkiellales</taxon>
        <taxon>Candidatus Berkiellaceae</taxon>
        <taxon>Candidatus Berkiella</taxon>
    </lineage>
</organism>
<dbReference type="FunFam" id="3.40.50.300:FF:002534">
    <property type="entry name" value="Putative RecF protein"/>
    <property type="match status" value="1"/>
</dbReference>
<evidence type="ECO:0000313" key="3">
    <source>
        <dbReference type="EMBL" id="MCS5711552.1"/>
    </source>
</evidence>
<dbReference type="GO" id="GO:0000731">
    <property type="term" value="P:DNA synthesis involved in DNA repair"/>
    <property type="evidence" value="ECO:0007669"/>
    <property type="project" value="TreeGrafter"/>
</dbReference>
<dbReference type="GO" id="GO:0006302">
    <property type="term" value="P:double-strand break repair"/>
    <property type="evidence" value="ECO:0007669"/>
    <property type="project" value="TreeGrafter"/>
</dbReference>
<dbReference type="GO" id="GO:0016887">
    <property type="term" value="F:ATP hydrolysis activity"/>
    <property type="evidence" value="ECO:0007669"/>
    <property type="project" value="InterPro"/>
</dbReference>
<dbReference type="PIRSF" id="PIRSF029347">
    <property type="entry name" value="RecF"/>
    <property type="match status" value="1"/>
</dbReference>
<dbReference type="Gene3D" id="3.40.50.300">
    <property type="entry name" value="P-loop containing nucleotide triphosphate hydrolases"/>
    <property type="match status" value="2"/>
</dbReference>
<reference evidence="3" key="3">
    <citation type="submission" date="2021-06" db="EMBL/GenBank/DDBJ databases">
        <title>Genomic Description and Analysis of Intracellular Bacteria, Candidatus Berkiella cookevillensis and Candidatus Berkiella aquae.</title>
        <authorList>
            <person name="Kidane D.T."/>
            <person name="Mehari Y.T."/>
            <person name="Rice F.C."/>
            <person name="Arivett B.A."/>
            <person name="Farone A.L."/>
            <person name="Berk S.G."/>
            <person name="Farone M.B."/>
        </authorList>
    </citation>
    <scope>NUCLEOTIDE SEQUENCE</scope>
    <source>
        <strain evidence="3">HT99</strain>
    </source>
</reference>
<evidence type="ECO:0000313" key="2">
    <source>
        <dbReference type="EMBL" id="KRG21624.1"/>
    </source>
</evidence>
<dbReference type="RefSeq" id="WP_075066001.1">
    <property type="nucleotide sequence ID" value="NZ_LKAJ02000001.1"/>
</dbReference>
<feature type="domain" description="ATPase AAA-type core" evidence="1">
    <location>
        <begin position="24"/>
        <end position="335"/>
    </location>
</feature>
<dbReference type="OrthoDB" id="104167at2"/>
<evidence type="ECO:0000313" key="4">
    <source>
        <dbReference type="Proteomes" id="UP000051497"/>
    </source>
</evidence>
<reference evidence="3" key="2">
    <citation type="journal article" date="2016" name="Genome Announc.">
        <title>Draft Genome Sequences of Two Novel Amoeba-Resistant Intranuclear Bacteria, 'Candidatus Berkiella cookevillensis' and 'Candidatus Berkiella aquae'.</title>
        <authorList>
            <person name="Mehari Y.T."/>
            <person name="Arivett B.A."/>
            <person name="Farone A.L."/>
            <person name="Gunderson J.H."/>
            <person name="Farone M.B."/>
        </authorList>
    </citation>
    <scope>NUCLEOTIDE SEQUENCE</scope>
    <source>
        <strain evidence="3">HT99</strain>
    </source>
</reference>
<dbReference type="PATRIC" id="fig|1590043.3.peg.1403"/>
<dbReference type="EMBL" id="LKAJ02000001">
    <property type="protein sequence ID" value="MCS5711552.1"/>
    <property type="molecule type" value="Genomic_DNA"/>
</dbReference>
<gene>
    <name evidence="2" type="primary">recF_2</name>
    <name evidence="3" type="ORF">HT99x_008895</name>
    <name evidence="2" type="ORF">HT99x_01377</name>
</gene>
<dbReference type="InterPro" id="IPR003959">
    <property type="entry name" value="ATPase_AAA_core"/>
</dbReference>
<dbReference type="InterPro" id="IPR014555">
    <property type="entry name" value="RecF-like"/>
</dbReference>
<dbReference type="CDD" id="cd00267">
    <property type="entry name" value="ABC_ATPase"/>
    <property type="match status" value="1"/>
</dbReference>
<dbReference type="Pfam" id="PF13304">
    <property type="entry name" value="AAA_21"/>
    <property type="match status" value="1"/>
</dbReference>
<dbReference type="Proteomes" id="UP000051497">
    <property type="component" value="Unassembled WGS sequence"/>
</dbReference>
<dbReference type="STRING" id="295108.HT99x_01377"/>
<dbReference type="GO" id="GO:0005524">
    <property type="term" value="F:ATP binding"/>
    <property type="evidence" value="ECO:0007669"/>
    <property type="project" value="InterPro"/>
</dbReference>
<protein>
    <submittedName>
        <fullName evidence="3">AAA family ATPase</fullName>
    </submittedName>
    <submittedName>
        <fullName evidence="2">DNA replication and repair protein RecF</fullName>
    </submittedName>
</protein>
<reference evidence="2" key="1">
    <citation type="submission" date="2015-09" db="EMBL/GenBank/DDBJ databases">
        <title>Draft Genome Sequences of Two Novel Amoeba-resistant Intranuclear Bacteria, Candidatus Berkiella cookevillensis and Candidatus Berkiella aquae.</title>
        <authorList>
            <person name="Mehari Y.T."/>
            <person name="Arivett B.A."/>
            <person name="Farone A.L."/>
            <person name="Gunderson J.H."/>
            <person name="Farone M.B."/>
        </authorList>
    </citation>
    <scope>NUCLEOTIDE SEQUENCE [LARGE SCALE GENOMIC DNA]</scope>
    <source>
        <strain evidence="2">HT99</strain>
    </source>
</reference>
<name>A0A0Q9YZG5_9GAMM</name>
<dbReference type="PANTHER" id="PTHR32182:SF25">
    <property type="entry name" value="SLR1056 PROTEIN"/>
    <property type="match status" value="1"/>
</dbReference>
<dbReference type="EMBL" id="LKAJ01000004">
    <property type="protein sequence ID" value="KRG21624.1"/>
    <property type="molecule type" value="Genomic_DNA"/>
</dbReference>